<dbReference type="EMBL" id="BJWF01000035">
    <property type="protein sequence ID" value="GEL92841.1"/>
    <property type="molecule type" value="Genomic_DNA"/>
</dbReference>
<dbReference type="Proteomes" id="UP000321830">
    <property type="component" value="Unassembled WGS sequence"/>
</dbReference>
<dbReference type="AlphaFoldDB" id="A0A511J4D3"/>
<accession>A0A511J4D3</accession>
<dbReference type="InterPro" id="IPR036166">
    <property type="entry name" value="YxeA-like_sf"/>
</dbReference>
<dbReference type="InterPro" id="IPR006542">
    <property type="entry name" value="DUF1093"/>
</dbReference>
<keyword evidence="1" id="KW-0812">Transmembrane</keyword>
<reference evidence="2 3" key="1">
    <citation type="submission" date="2019-07" db="EMBL/GenBank/DDBJ databases">
        <title>Whole genome shotgun sequence of Enterococcus villorum NBRC 100699.</title>
        <authorList>
            <person name="Hosoyama A."/>
            <person name="Uohara A."/>
            <person name="Ohji S."/>
            <person name="Ichikawa N."/>
        </authorList>
    </citation>
    <scope>NUCLEOTIDE SEQUENCE [LARGE SCALE GENOMIC DNA]</scope>
    <source>
        <strain evidence="2 3">NBRC 100699</strain>
    </source>
</reference>
<dbReference type="Gene3D" id="2.40.50.480">
    <property type="match status" value="1"/>
</dbReference>
<evidence type="ECO:0000313" key="2">
    <source>
        <dbReference type="EMBL" id="GEL92841.1"/>
    </source>
</evidence>
<dbReference type="PANTHER" id="PTHR36433:SF2">
    <property type="entry name" value="YXEA FAMILY PROTEIN"/>
    <property type="match status" value="1"/>
</dbReference>
<keyword evidence="1" id="KW-0472">Membrane</keyword>
<dbReference type="RefSeq" id="WP_010750542.1">
    <property type="nucleotide sequence ID" value="NZ_BJWF01000035.1"/>
</dbReference>
<sequence>MRNFLLGIVISSIGIGIFLIGGLRIAEKMIMGGDSYYVQITNDGEKDVTKDNHNEVVVHYKYILPGYDDTGSEKILEFEGQQPRPLRKGAYLKVTWNKRKGVTSYEEVKQREIPKLAKEKLTKDR</sequence>
<organism evidence="2 3">
    <name type="scientific">Enterococcus villorum</name>
    <dbReference type="NCBI Taxonomy" id="112904"/>
    <lineage>
        <taxon>Bacteria</taxon>
        <taxon>Bacillati</taxon>
        <taxon>Bacillota</taxon>
        <taxon>Bacilli</taxon>
        <taxon>Lactobacillales</taxon>
        <taxon>Enterococcaceae</taxon>
        <taxon>Enterococcus</taxon>
    </lineage>
</organism>
<dbReference type="SUPFAM" id="SSF159121">
    <property type="entry name" value="BC4932-like"/>
    <property type="match status" value="1"/>
</dbReference>
<dbReference type="PANTHER" id="PTHR36433">
    <property type="entry name" value="HYPOTHETICAL CYTOSOLIC PROTEIN"/>
    <property type="match status" value="1"/>
</dbReference>
<keyword evidence="1" id="KW-1133">Transmembrane helix</keyword>
<dbReference type="NCBIfam" id="TIGR01655">
    <property type="entry name" value="yxeA_fam"/>
    <property type="match status" value="1"/>
</dbReference>
<keyword evidence="2" id="KW-0067">ATP-binding</keyword>
<comment type="caution">
    <text evidence="2">The sequence shown here is derived from an EMBL/GenBank/DDBJ whole genome shotgun (WGS) entry which is preliminary data.</text>
</comment>
<proteinExistence type="predicted"/>
<feature type="transmembrane region" description="Helical" evidence="1">
    <location>
        <begin position="6"/>
        <end position="26"/>
    </location>
</feature>
<evidence type="ECO:0000313" key="3">
    <source>
        <dbReference type="Proteomes" id="UP000321830"/>
    </source>
</evidence>
<name>A0A511J4D3_9ENTE</name>
<gene>
    <name evidence="2" type="ORF">EVI01_21780</name>
</gene>
<dbReference type="GO" id="GO:0005524">
    <property type="term" value="F:ATP binding"/>
    <property type="evidence" value="ECO:0007669"/>
    <property type="project" value="UniProtKB-KW"/>
</dbReference>
<protein>
    <submittedName>
        <fullName evidence="2">Amino acid ABC transporter ATP-binding protein</fullName>
    </submittedName>
</protein>
<evidence type="ECO:0000256" key="1">
    <source>
        <dbReference type="SAM" id="Phobius"/>
    </source>
</evidence>
<dbReference type="Pfam" id="PF06486">
    <property type="entry name" value="DUF1093"/>
    <property type="match status" value="1"/>
</dbReference>
<keyword evidence="2" id="KW-0547">Nucleotide-binding</keyword>